<reference evidence="1" key="1">
    <citation type="submission" date="2022-07" db="EMBL/GenBank/DDBJ databases">
        <title>Genome Sequence of Phlebia brevispora.</title>
        <authorList>
            <person name="Buettner E."/>
        </authorList>
    </citation>
    <scope>NUCLEOTIDE SEQUENCE</scope>
    <source>
        <strain evidence="1">MPL23</strain>
    </source>
</reference>
<dbReference type="EMBL" id="JANHOG010001408">
    <property type="protein sequence ID" value="KAJ3537580.1"/>
    <property type="molecule type" value="Genomic_DNA"/>
</dbReference>
<name>A0ACC1SDP5_9APHY</name>
<accession>A0ACC1SDP5</accession>
<sequence>MHDTKLSLSAKGKAREDAHWQFSWWDLFSLTEYPTRPIAWSRSSVIFTPHPTQPLVIARHFPSSRQFILPTPPAFASVPVTYEPPSIISISPSDDWLYAYFAGNDGDGASCLWKRTGQLDNWNLQEWWIVTKGSGVVAAEWISQDREWVLGDQEQPYRLPPRGPILHTNAPVLLLVTQTHQVHICFMPSAVIGFKVVKATLLHPCAAGDGQPPQEDLPASSRGGQKVCTNAAIGMNYNDNTIVIAMRSHLLPPHGAEHAPFNTMDLSLHLDMADSSEQNDSLIANEWEQWGEQSTVELSMLLVRCTGATTAIRVQPVAPLRRPGSRLTGLRFCAVPPDIVPPSPTITRDPRRPVKDGMTERGSLYLIASFLDFDDFTSLPKSEVTTFPLVTSKSREIMVHPKGERTRTFDVGTVAFLAPSPSAKRLIVGFLDSSGTINRRHAKSKETPIGSISILNPIDLTIDDQWEPSHIISPSDGVGRDTPLGVAISPNHALICGISPSTTVSARTTVYAVPHLKQVSTPGPPKNDLSRAVVTSILSRKSPSDVIHALIMPSTPLDEVLNTLYNSLRILEAHSFGQYDMWIEDMLGIITEIYLGRAQHSEVDAEKAMLQEWGKTAHDMTSVAALNTAFEDCRDGDAYDLEAVWQLVGLSLWFMGLLERLLKQCVYMGNDAAGPSENSVSMGDGACQPDPDRSSGASILINLLHPYAAGNLHAALQHVKRFRDDLKSLSPKSENAYMAKGVFMDGVEDSGVRLDALEPLLQEVCKEAQKLPGK</sequence>
<evidence type="ECO:0000313" key="2">
    <source>
        <dbReference type="Proteomes" id="UP001148662"/>
    </source>
</evidence>
<gene>
    <name evidence="1" type="ORF">NM688_g6664</name>
</gene>
<dbReference type="Proteomes" id="UP001148662">
    <property type="component" value="Unassembled WGS sequence"/>
</dbReference>
<keyword evidence="2" id="KW-1185">Reference proteome</keyword>
<evidence type="ECO:0000313" key="1">
    <source>
        <dbReference type="EMBL" id="KAJ3537580.1"/>
    </source>
</evidence>
<comment type="caution">
    <text evidence="1">The sequence shown here is derived from an EMBL/GenBank/DDBJ whole genome shotgun (WGS) entry which is preliminary data.</text>
</comment>
<protein>
    <submittedName>
        <fullName evidence="1">Uncharacterized protein</fullName>
    </submittedName>
</protein>
<proteinExistence type="predicted"/>
<organism evidence="1 2">
    <name type="scientific">Phlebia brevispora</name>
    <dbReference type="NCBI Taxonomy" id="194682"/>
    <lineage>
        <taxon>Eukaryota</taxon>
        <taxon>Fungi</taxon>
        <taxon>Dikarya</taxon>
        <taxon>Basidiomycota</taxon>
        <taxon>Agaricomycotina</taxon>
        <taxon>Agaricomycetes</taxon>
        <taxon>Polyporales</taxon>
        <taxon>Meruliaceae</taxon>
        <taxon>Phlebia</taxon>
    </lineage>
</organism>